<comment type="cofactor">
    <cofactor evidence="8">
        <name>Zn(2+)</name>
        <dbReference type="ChEBI" id="CHEBI:29105"/>
    </cofactor>
    <text evidence="8">Binds 1 zinc ion per subunit.</text>
</comment>
<dbReference type="GO" id="GO:0005615">
    <property type="term" value="C:extracellular space"/>
    <property type="evidence" value="ECO:0007669"/>
    <property type="project" value="TreeGrafter"/>
</dbReference>
<evidence type="ECO:0000256" key="6">
    <source>
        <dbReference type="ARBA" id="ARBA00023049"/>
    </source>
</evidence>
<dbReference type="GO" id="GO:0005737">
    <property type="term" value="C:cytoplasm"/>
    <property type="evidence" value="ECO:0007669"/>
    <property type="project" value="TreeGrafter"/>
</dbReference>
<comment type="similarity">
    <text evidence="1">Belongs to the peptidase M1 family.</text>
</comment>
<evidence type="ECO:0000313" key="12">
    <source>
        <dbReference type="Proteomes" id="UP000046392"/>
    </source>
</evidence>
<dbReference type="WBParaSite" id="SPAL_0000765200.1">
    <property type="protein sequence ID" value="SPAL_0000765200.1"/>
    <property type="gene ID" value="SPAL_0000765200"/>
</dbReference>
<dbReference type="InterPro" id="IPR014782">
    <property type="entry name" value="Peptidase_M1_dom"/>
</dbReference>
<dbReference type="Pfam" id="PF17900">
    <property type="entry name" value="Peptidase_M1_N"/>
    <property type="match status" value="1"/>
</dbReference>
<dbReference type="GO" id="GO:0042277">
    <property type="term" value="F:peptide binding"/>
    <property type="evidence" value="ECO:0007669"/>
    <property type="project" value="TreeGrafter"/>
</dbReference>
<dbReference type="Gene3D" id="2.60.40.1730">
    <property type="entry name" value="tricorn interacting facor f3 domain"/>
    <property type="match status" value="1"/>
</dbReference>
<dbReference type="SUPFAM" id="SSF63737">
    <property type="entry name" value="Leukotriene A4 hydrolase N-terminal domain"/>
    <property type="match status" value="1"/>
</dbReference>
<reference evidence="13" key="1">
    <citation type="submission" date="2017-02" db="UniProtKB">
        <authorList>
            <consortium name="WormBaseParasite"/>
        </authorList>
    </citation>
    <scope>IDENTIFICATION</scope>
</reference>
<keyword evidence="3 8" id="KW-0479">Metal-binding</keyword>
<feature type="binding site" evidence="8">
    <location>
        <position position="315"/>
    </location>
    <ligand>
        <name>Zn(2+)</name>
        <dbReference type="ChEBI" id="CHEBI:29105"/>
        <note>catalytic</note>
    </ligand>
</feature>
<dbReference type="Proteomes" id="UP000046392">
    <property type="component" value="Unplaced"/>
</dbReference>
<keyword evidence="2" id="KW-0645">Protease</keyword>
<dbReference type="GO" id="GO:0043171">
    <property type="term" value="P:peptide catabolic process"/>
    <property type="evidence" value="ECO:0007669"/>
    <property type="project" value="TreeGrafter"/>
</dbReference>
<feature type="binding site" evidence="8">
    <location>
        <position position="334"/>
    </location>
    <ligand>
        <name>Zn(2+)</name>
        <dbReference type="ChEBI" id="CHEBI:29105"/>
        <note>catalytic</note>
    </ligand>
</feature>
<dbReference type="InterPro" id="IPR050344">
    <property type="entry name" value="Peptidase_M1_aminopeptidases"/>
</dbReference>
<dbReference type="GO" id="GO:0016020">
    <property type="term" value="C:membrane"/>
    <property type="evidence" value="ECO:0007669"/>
    <property type="project" value="TreeGrafter"/>
</dbReference>
<evidence type="ECO:0000256" key="4">
    <source>
        <dbReference type="ARBA" id="ARBA00022801"/>
    </source>
</evidence>
<evidence type="ECO:0000256" key="1">
    <source>
        <dbReference type="ARBA" id="ARBA00010136"/>
    </source>
</evidence>
<evidence type="ECO:0000256" key="3">
    <source>
        <dbReference type="ARBA" id="ARBA00022723"/>
    </source>
</evidence>
<evidence type="ECO:0000259" key="10">
    <source>
        <dbReference type="Pfam" id="PF01433"/>
    </source>
</evidence>
<evidence type="ECO:0000256" key="8">
    <source>
        <dbReference type="PIRSR" id="PIRSR634016-3"/>
    </source>
</evidence>
<evidence type="ECO:0000313" key="13">
    <source>
        <dbReference type="WBParaSite" id="SPAL_0000765200.1"/>
    </source>
</evidence>
<evidence type="ECO:0000256" key="2">
    <source>
        <dbReference type="ARBA" id="ARBA00022670"/>
    </source>
</evidence>
<evidence type="ECO:0000256" key="5">
    <source>
        <dbReference type="ARBA" id="ARBA00022833"/>
    </source>
</evidence>
<feature type="domain" description="Aminopeptidase N-like N-terminal" evidence="11">
    <location>
        <begin position="2"/>
        <end position="206"/>
    </location>
</feature>
<dbReference type="GO" id="GO:0008270">
    <property type="term" value="F:zinc ion binding"/>
    <property type="evidence" value="ECO:0007669"/>
    <property type="project" value="InterPro"/>
</dbReference>
<proteinExistence type="inferred from homology"/>
<keyword evidence="12" id="KW-1185">Reference proteome</keyword>
<dbReference type="CDD" id="cd09601">
    <property type="entry name" value="M1_APN-Q_like"/>
    <property type="match status" value="1"/>
</dbReference>
<dbReference type="InterPro" id="IPR034016">
    <property type="entry name" value="M1_APN-typ"/>
</dbReference>
<dbReference type="PANTHER" id="PTHR11533:SF299">
    <property type="entry name" value="AMINOPEPTIDASE"/>
    <property type="match status" value="1"/>
</dbReference>
<evidence type="ECO:0000256" key="7">
    <source>
        <dbReference type="PIRSR" id="PIRSR634016-1"/>
    </source>
</evidence>
<feature type="domain" description="Peptidase M1 membrane alanine aminopeptidase" evidence="10">
    <location>
        <begin position="246"/>
        <end position="444"/>
    </location>
</feature>
<dbReference type="InterPro" id="IPR027268">
    <property type="entry name" value="Peptidase_M4/M1_CTD_sf"/>
</dbReference>
<keyword evidence="4" id="KW-0378">Hydrolase</keyword>
<dbReference type="Gene3D" id="1.10.390.10">
    <property type="entry name" value="Neutral Protease Domain 2"/>
    <property type="match status" value="1"/>
</dbReference>
<dbReference type="PRINTS" id="PR00756">
    <property type="entry name" value="ALADIPTASE"/>
</dbReference>
<protein>
    <submittedName>
        <fullName evidence="13">Peptidase_M1 domain-containing protein</fullName>
    </submittedName>
</protein>
<evidence type="ECO:0000256" key="9">
    <source>
        <dbReference type="PIRSR" id="PIRSR634016-4"/>
    </source>
</evidence>
<dbReference type="STRING" id="174720.A0A0N5BP24"/>
<keyword evidence="5 8" id="KW-0862">Zinc</keyword>
<accession>A0A0N5BP24</accession>
<keyword evidence="6" id="KW-0482">Metalloprotease</keyword>
<dbReference type="PANTHER" id="PTHR11533">
    <property type="entry name" value="PROTEASE M1 ZINC METALLOPROTEASE"/>
    <property type="match status" value="1"/>
</dbReference>
<dbReference type="GO" id="GO:0006508">
    <property type="term" value="P:proteolysis"/>
    <property type="evidence" value="ECO:0007669"/>
    <property type="project" value="UniProtKB-KW"/>
</dbReference>
<dbReference type="GO" id="GO:0070006">
    <property type="term" value="F:metalloaminopeptidase activity"/>
    <property type="evidence" value="ECO:0007669"/>
    <property type="project" value="TreeGrafter"/>
</dbReference>
<feature type="binding site" evidence="8">
    <location>
        <position position="311"/>
    </location>
    <ligand>
        <name>Zn(2+)</name>
        <dbReference type="ChEBI" id="CHEBI:29105"/>
        <note>catalytic</note>
    </ligand>
</feature>
<dbReference type="SUPFAM" id="SSF55486">
    <property type="entry name" value="Metalloproteases ('zincins'), catalytic domain"/>
    <property type="match status" value="1"/>
</dbReference>
<organism evidence="12 13">
    <name type="scientific">Strongyloides papillosus</name>
    <name type="common">Intestinal threadworm</name>
    <dbReference type="NCBI Taxonomy" id="174720"/>
    <lineage>
        <taxon>Eukaryota</taxon>
        <taxon>Metazoa</taxon>
        <taxon>Ecdysozoa</taxon>
        <taxon>Nematoda</taxon>
        <taxon>Chromadorea</taxon>
        <taxon>Rhabditida</taxon>
        <taxon>Tylenchina</taxon>
        <taxon>Panagrolaimomorpha</taxon>
        <taxon>Strongyloidoidea</taxon>
        <taxon>Strongyloididae</taxon>
        <taxon>Strongyloides</taxon>
    </lineage>
</organism>
<name>A0A0N5BP24_STREA</name>
<dbReference type="InterPro" id="IPR042097">
    <property type="entry name" value="Aminopeptidase_N-like_N_sf"/>
</dbReference>
<dbReference type="AlphaFoldDB" id="A0A0N5BP24"/>
<evidence type="ECO:0000259" key="11">
    <source>
        <dbReference type="Pfam" id="PF17900"/>
    </source>
</evidence>
<dbReference type="InterPro" id="IPR001930">
    <property type="entry name" value="Peptidase_M1"/>
</dbReference>
<feature type="active site" description="Proton acceptor" evidence="7">
    <location>
        <position position="312"/>
    </location>
</feature>
<dbReference type="Pfam" id="PF01433">
    <property type="entry name" value="Peptidase_M1"/>
    <property type="match status" value="1"/>
</dbReference>
<dbReference type="Gene3D" id="2.60.40.1910">
    <property type="match status" value="1"/>
</dbReference>
<dbReference type="InterPro" id="IPR045357">
    <property type="entry name" value="Aminopeptidase_N-like_N"/>
</dbReference>
<sequence>MPTKYNLELKIFIPSYNDFKTKNDFLFEGIISIYLKTRKPTDIIALNVANSSYVIPNFKNMIISDTINKKNNLTTIKNIEYNNKKEIMNFYLNRTLKINETIIFSFEYKGYLNKHENVGIFINKTISKSPNDDVKLYVASHNQPGYARRFIPCLDEPNYKSVWNVSIIHPKPTKAVGNGSPLAEEEIEGGWMKTRFTPTHKMSSYLFALFVSEFEYVEKEVTHTNIRLWFDPVYRDKAEIILFLNEEILVFLEHYFDYAYQMNHLDIVAVPHFNVEAMENWGLIMFKSKILFYPDDNDKKKEELKLITITHELVHQWIGNLITPEWWQQVWLTEGVTQLITEIVVGKLYKQNFSHQLFIRARRGMFNDFNKTYDLKLEDNFDDVHNYKNHFNIAYSKGYGVTNMVYQIMGYDLFREAMILYVKHNKFTNVNSTILFQRFQKIANDNGFGDHIDFNLMRKEWVLQKGIPLVDVKRINNNTIELTQQPFDVRDDNRSGYKPFNEKFRCTWNIPIWYTLNGILQKMEWLQNRLTLSVNSTDIYIINPETRGWYLVRYEKDYYKILKNKFNITTTPYRNYMSILCDAVWLCVEKYTDCQTGFESQSCVVKAPSH</sequence>
<feature type="site" description="Transition state stabilizer" evidence="9">
    <location>
        <position position="395"/>
    </location>
</feature>